<evidence type="ECO:0000256" key="4">
    <source>
        <dbReference type="ARBA" id="ARBA00022771"/>
    </source>
</evidence>
<keyword evidence="12" id="KW-1185">Reference proteome</keyword>
<dbReference type="InterPro" id="IPR053238">
    <property type="entry name" value="RING-H2_zinc_finger"/>
</dbReference>
<keyword evidence="9" id="KW-0812">Transmembrane</keyword>
<evidence type="ECO:0000256" key="6">
    <source>
        <dbReference type="ARBA" id="ARBA00022833"/>
    </source>
</evidence>
<dbReference type="InterPro" id="IPR001841">
    <property type="entry name" value="Znf_RING"/>
</dbReference>
<evidence type="ECO:0000256" key="5">
    <source>
        <dbReference type="ARBA" id="ARBA00022786"/>
    </source>
</evidence>
<keyword evidence="9" id="KW-1133">Transmembrane helix</keyword>
<evidence type="ECO:0000313" key="12">
    <source>
        <dbReference type="Proteomes" id="UP001372338"/>
    </source>
</evidence>
<dbReference type="Proteomes" id="UP001372338">
    <property type="component" value="Unassembled WGS sequence"/>
</dbReference>
<keyword evidence="5" id="KW-0833">Ubl conjugation pathway</keyword>
<keyword evidence="3" id="KW-0479">Metal-binding</keyword>
<evidence type="ECO:0000256" key="8">
    <source>
        <dbReference type="PROSITE-ProRule" id="PRU00175"/>
    </source>
</evidence>
<evidence type="ECO:0000256" key="9">
    <source>
        <dbReference type="SAM" id="Phobius"/>
    </source>
</evidence>
<evidence type="ECO:0000313" key="11">
    <source>
        <dbReference type="EMBL" id="KAK7244303.1"/>
    </source>
</evidence>
<keyword evidence="9" id="KW-0472">Membrane</keyword>
<evidence type="ECO:0000256" key="2">
    <source>
        <dbReference type="ARBA" id="ARBA00012483"/>
    </source>
</evidence>
<reference evidence="11 12" key="1">
    <citation type="submission" date="2024-01" db="EMBL/GenBank/DDBJ databases">
        <title>The genomes of 5 underutilized Papilionoideae crops provide insights into root nodulation and disease resistanc.</title>
        <authorList>
            <person name="Yuan L."/>
        </authorList>
    </citation>
    <scope>NUCLEOTIDE SEQUENCE [LARGE SCALE GENOMIC DNA]</scope>
    <source>
        <strain evidence="11">ZHUSHIDOU_FW_LH</strain>
        <tissue evidence="11">Leaf</tissue>
    </source>
</reference>
<evidence type="ECO:0000256" key="1">
    <source>
        <dbReference type="ARBA" id="ARBA00000900"/>
    </source>
</evidence>
<keyword evidence="4 8" id="KW-0863">Zinc-finger</keyword>
<keyword evidence="6" id="KW-0862">Zinc</keyword>
<dbReference type="PROSITE" id="PS50089">
    <property type="entry name" value="ZF_RING_2"/>
    <property type="match status" value="1"/>
</dbReference>
<sequence length="200" mass="22920">MNDNSSSSPSSFFTKLLSEYITIFILTLIFAVIIVLLFVIALCFLVLFLAIYRVLLYLIRRCITPALNLEPNDQNSSVYSILNEHVTLLKVVLMEMWRRIACDRAGSEQPEHLCVIELLPPPVEYKIHVETSSCSDHECVICLNNFGEDDSCRVLPMCKHIFHSDCIDKWLIIHATCPICRKNVTKCDDDNLQKDLPQRS</sequence>
<comment type="similarity">
    <text evidence="7">Belongs to the RING-type zinc finger family. ATL subfamily.</text>
</comment>
<dbReference type="AlphaFoldDB" id="A0AAN9E0M8"/>
<evidence type="ECO:0000259" key="10">
    <source>
        <dbReference type="PROSITE" id="PS50089"/>
    </source>
</evidence>
<dbReference type="GO" id="GO:0061630">
    <property type="term" value="F:ubiquitin protein ligase activity"/>
    <property type="evidence" value="ECO:0007669"/>
    <property type="project" value="UniProtKB-EC"/>
</dbReference>
<organism evidence="11 12">
    <name type="scientific">Crotalaria pallida</name>
    <name type="common">Smooth rattlebox</name>
    <name type="synonym">Crotalaria striata</name>
    <dbReference type="NCBI Taxonomy" id="3830"/>
    <lineage>
        <taxon>Eukaryota</taxon>
        <taxon>Viridiplantae</taxon>
        <taxon>Streptophyta</taxon>
        <taxon>Embryophyta</taxon>
        <taxon>Tracheophyta</taxon>
        <taxon>Spermatophyta</taxon>
        <taxon>Magnoliopsida</taxon>
        <taxon>eudicotyledons</taxon>
        <taxon>Gunneridae</taxon>
        <taxon>Pentapetalae</taxon>
        <taxon>rosids</taxon>
        <taxon>fabids</taxon>
        <taxon>Fabales</taxon>
        <taxon>Fabaceae</taxon>
        <taxon>Papilionoideae</taxon>
        <taxon>50 kb inversion clade</taxon>
        <taxon>genistoids sensu lato</taxon>
        <taxon>core genistoids</taxon>
        <taxon>Crotalarieae</taxon>
        <taxon>Crotalaria</taxon>
    </lineage>
</organism>
<evidence type="ECO:0000256" key="7">
    <source>
        <dbReference type="ARBA" id="ARBA00024209"/>
    </source>
</evidence>
<name>A0AAN9E0M8_CROPI</name>
<feature type="transmembrane region" description="Helical" evidence="9">
    <location>
        <begin position="20"/>
        <end position="51"/>
    </location>
</feature>
<dbReference type="InterPro" id="IPR013083">
    <property type="entry name" value="Znf_RING/FYVE/PHD"/>
</dbReference>
<proteinExistence type="inferred from homology"/>
<dbReference type="CDD" id="cd16461">
    <property type="entry name" value="RING-H2_EL5-like"/>
    <property type="match status" value="1"/>
</dbReference>
<dbReference type="SMART" id="SM00184">
    <property type="entry name" value="RING"/>
    <property type="match status" value="1"/>
</dbReference>
<protein>
    <recommendedName>
        <fullName evidence="2">RING-type E3 ubiquitin transferase</fullName>
        <ecNumber evidence="2">2.3.2.27</ecNumber>
    </recommendedName>
</protein>
<dbReference type="PANTHER" id="PTHR14155">
    <property type="entry name" value="RING FINGER DOMAIN-CONTAINING"/>
    <property type="match status" value="1"/>
</dbReference>
<dbReference type="EMBL" id="JAYWIO010000008">
    <property type="protein sequence ID" value="KAK7244303.1"/>
    <property type="molecule type" value="Genomic_DNA"/>
</dbReference>
<dbReference type="Gene3D" id="3.30.40.10">
    <property type="entry name" value="Zinc/RING finger domain, C3HC4 (zinc finger)"/>
    <property type="match status" value="1"/>
</dbReference>
<dbReference type="Pfam" id="PF13639">
    <property type="entry name" value="zf-RING_2"/>
    <property type="match status" value="1"/>
</dbReference>
<accession>A0AAN9E0M8</accession>
<dbReference type="SUPFAM" id="SSF57850">
    <property type="entry name" value="RING/U-box"/>
    <property type="match status" value="1"/>
</dbReference>
<feature type="domain" description="RING-type" evidence="10">
    <location>
        <begin position="139"/>
        <end position="181"/>
    </location>
</feature>
<dbReference type="PANTHER" id="PTHR14155:SF610">
    <property type="entry name" value="OS01G0755700 PROTEIN"/>
    <property type="match status" value="1"/>
</dbReference>
<comment type="caution">
    <text evidence="11">The sequence shown here is derived from an EMBL/GenBank/DDBJ whole genome shotgun (WGS) entry which is preliminary data.</text>
</comment>
<evidence type="ECO:0000256" key="3">
    <source>
        <dbReference type="ARBA" id="ARBA00022723"/>
    </source>
</evidence>
<dbReference type="GO" id="GO:0008270">
    <property type="term" value="F:zinc ion binding"/>
    <property type="evidence" value="ECO:0007669"/>
    <property type="project" value="UniProtKB-KW"/>
</dbReference>
<dbReference type="EC" id="2.3.2.27" evidence="2"/>
<comment type="catalytic activity">
    <reaction evidence="1">
        <text>S-ubiquitinyl-[E2 ubiquitin-conjugating enzyme]-L-cysteine + [acceptor protein]-L-lysine = [E2 ubiquitin-conjugating enzyme]-L-cysteine + N(6)-ubiquitinyl-[acceptor protein]-L-lysine.</text>
        <dbReference type="EC" id="2.3.2.27"/>
    </reaction>
</comment>
<gene>
    <name evidence="11" type="ORF">RIF29_39123</name>
</gene>